<dbReference type="AlphaFoldDB" id="A0A177G9E8"/>
<gene>
    <name evidence="1" type="ORF">Amal_01755</name>
</gene>
<sequence length="106" mass="10990">MADADQYTPVPIRQVAALVAALIQSGQFSGVDIGQATAGGMTLEEIANSLSGVLPSDVVNNGGVLMVGPSTVPFYYLSNGSVIMQWTRPITEDYISNGGVLMPAKS</sequence>
<comment type="caution">
    <text evidence="1">The sequence shown here is derived from an EMBL/GenBank/DDBJ whole genome shotgun (WGS) entry which is preliminary data.</text>
</comment>
<dbReference type="Proteomes" id="UP000077349">
    <property type="component" value="Unassembled WGS sequence"/>
</dbReference>
<accession>A0A177G9E8</accession>
<evidence type="ECO:0000313" key="1">
    <source>
        <dbReference type="EMBL" id="OAG75985.1"/>
    </source>
</evidence>
<dbReference type="EMBL" id="LVHD01000018">
    <property type="protein sequence ID" value="OAG75985.1"/>
    <property type="molecule type" value="Genomic_DNA"/>
</dbReference>
<name>A0A177G9E8_9PROT</name>
<protein>
    <submittedName>
        <fullName evidence="1">Uncharacterized protein</fullName>
    </submittedName>
</protein>
<dbReference type="PATRIC" id="fig|178901.16.peg.1869"/>
<proteinExistence type="predicted"/>
<reference evidence="1 2" key="1">
    <citation type="submission" date="2016-03" db="EMBL/GenBank/DDBJ databases">
        <title>Draft genome sequence of Acetobacter malorum CECT 7742, a strain isolated from strawberry vinegar.</title>
        <authorList>
            <person name="Sainz F."/>
            <person name="Mas A."/>
            <person name="Torija M.J."/>
        </authorList>
    </citation>
    <scope>NUCLEOTIDE SEQUENCE [LARGE SCALE GENOMIC DNA]</scope>
    <source>
        <strain evidence="1 2">CECT 7742</strain>
    </source>
</reference>
<organism evidence="1 2">
    <name type="scientific">Acetobacter malorum</name>
    <dbReference type="NCBI Taxonomy" id="178901"/>
    <lineage>
        <taxon>Bacteria</taxon>
        <taxon>Pseudomonadati</taxon>
        <taxon>Pseudomonadota</taxon>
        <taxon>Alphaproteobacteria</taxon>
        <taxon>Acetobacterales</taxon>
        <taxon>Acetobacteraceae</taxon>
        <taxon>Acetobacter</taxon>
    </lineage>
</organism>
<evidence type="ECO:0000313" key="2">
    <source>
        <dbReference type="Proteomes" id="UP000077349"/>
    </source>
</evidence>